<dbReference type="InterPro" id="IPR018228">
    <property type="entry name" value="DNase_TatD-rel_CS"/>
</dbReference>
<dbReference type="NCBIfam" id="TIGR00010">
    <property type="entry name" value="YchF/TatD family DNA exonuclease"/>
    <property type="match status" value="1"/>
</dbReference>
<keyword evidence="5" id="KW-1185">Reference proteome</keyword>
<sequence>MRLIDSHAHLDFDDYAGDLDAVIARARAAGVERIVCVGLWRKPGDFGNALELAARDPALFAATVGIHPHEAARVPEPDWLACEAAARDPRVVAVGETGLDFHYDHSPRDVQEGAFRRSVRIARAAAKPLVVHVREADAVCANVLRSEGVPGAGGVIHCFTGDATAARAYLDLGLFISVAGVVTFKTAEAIREAVRIVPRDRLLIETDCPFLAPIPHRGKRNEPAYVAETARKVAEIWGVSVEEVGELTTENTRRLFRLA</sequence>
<protein>
    <submittedName>
        <fullName evidence="4">Uncharacterized protein</fullName>
    </submittedName>
</protein>
<dbReference type="Pfam" id="PF01026">
    <property type="entry name" value="TatD_DNase"/>
    <property type="match status" value="1"/>
</dbReference>
<dbReference type="InterPro" id="IPR001130">
    <property type="entry name" value="TatD-like"/>
</dbReference>
<dbReference type="CDD" id="cd01310">
    <property type="entry name" value="TatD_DNAse"/>
    <property type="match status" value="1"/>
</dbReference>
<accession>A0ABM7X346</accession>
<keyword evidence="2" id="KW-0479">Metal-binding</keyword>
<dbReference type="PROSITE" id="PS01091">
    <property type="entry name" value="TATD_3"/>
    <property type="match status" value="1"/>
</dbReference>
<dbReference type="Proteomes" id="UP001162891">
    <property type="component" value="Chromosome"/>
</dbReference>
<evidence type="ECO:0000256" key="2">
    <source>
        <dbReference type="ARBA" id="ARBA00022723"/>
    </source>
</evidence>
<organism evidence="4 5">
    <name type="scientific">Anaeromyxobacter oryzae</name>
    <dbReference type="NCBI Taxonomy" id="2918170"/>
    <lineage>
        <taxon>Bacteria</taxon>
        <taxon>Pseudomonadati</taxon>
        <taxon>Myxococcota</taxon>
        <taxon>Myxococcia</taxon>
        <taxon>Myxococcales</taxon>
        <taxon>Cystobacterineae</taxon>
        <taxon>Anaeromyxobacteraceae</taxon>
        <taxon>Anaeromyxobacter</taxon>
    </lineage>
</organism>
<comment type="similarity">
    <text evidence="1">Belongs to the metallo-dependent hydrolases superfamily. TatD-type hydrolase family.</text>
</comment>
<keyword evidence="3" id="KW-0378">Hydrolase</keyword>
<evidence type="ECO:0000313" key="5">
    <source>
        <dbReference type="Proteomes" id="UP001162891"/>
    </source>
</evidence>
<dbReference type="PIRSF" id="PIRSF005902">
    <property type="entry name" value="DNase_TatD"/>
    <property type="match status" value="1"/>
</dbReference>
<dbReference type="EMBL" id="AP025591">
    <property type="protein sequence ID" value="BDG06230.1"/>
    <property type="molecule type" value="Genomic_DNA"/>
</dbReference>
<dbReference type="Gene3D" id="3.20.20.140">
    <property type="entry name" value="Metal-dependent hydrolases"/>
    <property type="match status" value="1"/>
</dbReference>
<dbReference type="PANTHER" id="PTHR46124">
    <property type="entry name" value="D-AMINOACYL-TRNA DEACYLASE"/>
    <property type="match status" value="1"/>
</dbReference>
<dbReference type="InterPro" id="IPR032466">
    <property type="entry name" value="Metal_Hydrolase"/>
</dbReference>
<evidence type="ECO:0000256" key="1">
    <source>
        <dbReference type="ARBA" id="ARBA00009275"/>
    </source>
</evidence>
<proteinExistence type="inferred from homology"/>
<name>A0ABM7X346_9BACT</name>
<evidence type="ECO:0000256" key="3">
    <source>
        <dbReference type="ARBA" id="ARBA00022801"/>
    </source>
</evidence>
<dbReference type="PROSITE" id="PS01137">
    <property type="entry name" value="TATD_1"/>
    <property type="match status" value="1"/>
</dbReference>
<dbReference type="RefSeq" id="WP_248355636.1">
    <property type="nucleotide sequence ID" value="NZ_AP025591.1"/>
</dbReference>
<gene>
    <name evidence="4" type="ORF">AMOR_52260</name>
</gene>
<dbReference type="InterPro" id="IPR015991">
    <property type="entry name" value="TatD/YcfH-like"/>
</dbReference>
<reference evidence="5" key="1">
    <citation type="journal article" date="2022" name="Int. J. Syst. Evol. Microbiol.">
        <title>Anaeromyxobacter oryzae sp. nov., Anaeromyxobacter diazotrophicus sp. nov. and Anaeromyxobacter paludicola sp. nov., isolated from paddy soils.</title>
        <authorList>
            <person name="Itoh H."/>
            <person name="Xu Z."/>
            <person name="Mise K."/>
            <person name="Masuda Y."/>
            <person name="Ushijima N."/>
            <person name="Hayakawa C."/>
            <person name="Shiratori Y."/>
            <person name="Senoo K."/>
        </authorList>
    </citation>
    <scope>NUCLEOTIDE SEQUENCE [LARGE SCALE GENOMIC DNA]</scope>
    <source>
        <strain evidence="5">Red232</strain>
    </source>
</reference>
<dbReference type="SUPFAM" id="SSF51556">
    <property type="entry name" value="Metallo-dependent hydrolases"/>
    <property type="match status" value="1"/>
</dbReference>
<dbReference type="PANTHER" id="PTHR46124:SF2">
    <property type="entry name" value="D-AMINOACYL-TRNA DEACYLASE"/>
    <property type="match status" value="1"/>
</dbReference>
<evidence type="ECO:0000313" key="4">
    <source>
        <dbReference type="EMBL" id="BDG06230.1"/>
    </source>
</evidence>